<organism evidence="9 10">
    <name type="scientific">Neotamlana laminarinivorans</name>
    <dbReference type="NCBI Taxonomy" id="2883124"/>
    <lineage>
        <taxon>Bacteria</taxon>
        <taxon>Pseudomonadati</taxon>
        <taxon>Bacteroidota</taxon>
        <taxon>Flavobacteriia</taxon>
        <taxon>Flavobacteriales</taxon>
        <taxon>Flavobacteriaceae</taxon>
        <taxon>Neotamlana</taxon>
    </lineage>
</organism>
<name>A0A9X1I3U3_9FLAO</name>
<evidence type="ECO:0000256" key="4">
    <source>
        <dbReference type="ARBA" id="ARBA00022692"/>
    </source>
</evidence>
<gene>
    <name evidence="9" type="primary">xrtF</name>
    <name evidence="9" type="ORF">LG649_13740</name>
</gene>
<feature type="transmembrane region" description="Helical" evidence="8">
    <location>
        <begin position="154"/>
        <end position="172"/>
    </location>
</feature>
<evidence type="ECO:0000256" key="7">
    <source>
        <dbReference type="ARBA" id="ARBA00023136"/>
    </source>
</evidence>
<keyword evidence="4 8" id="KW-0812">Transmembrane</keyword>
<evidence type="ECO:0000256" key="5">
    <source>
        <dbReference type="ARBA" id="ARBA00022801"/>
    </source>
</evidence>
<dbReference type="RefSeq" id="WP_226544393.1">
    <property type="nucleotide sequence ID" value="NZ_JAJAPW010000006.1"/>
</dbReference>
<keyword evidence="10" id="KW-1185">Reference proteome</keyword>
<keyword evidence="2" id="KW-1003">Cell membrane</keyword>
<keyword evidence="3" id="KW-0645">Protease</keyword>
<comment type="subcellular location">
    <subcellularLocation>
        <location evidence="1">Cell membrane</location>
        <topology evidence="1">Multi-pass membrane protein</topology>
    </subcellularLocation>
</comment>
<dbReference type="NCBIfam" id="TIGR04128">
    <property type="entry name" value="exoso_Fjoh_1448"/>
    <property type="match status" value="1"/>
</dbReference>
<dbReference type="GO" id="GO:0005886">
    <property type="term" value="C:plasma membrane"/>
    <property type="evidence" value="ECO:0007669"/>
    <property type="project" value="UniProtKB-SubCell"/>
</dbReference>
<keyword evidence="5" id="KW-0378">Hydrolase</keyword>
<sequence>MKALFVKYKGVIKFILVFLVVYAALTFMYKFYLQFSSGNKFYPDYITHTLAKQTELVLTDLGYNARVEAHANEPSMKLILNGNFLARIIEGCNAVSVIILFISFVIAFSGTLKNTLFFIIFGSVIIYVVNLLRIVILSIGLYKYPQHSHVLHSVIFPAIIYGILFLLWIFWVNRFSKLKNNE</sequence>
<dbReference type="GO" id="GO:0008233">
    <property type="term" value="F:peptidase activity"/>
    <property type="evidence" value="ECO:0007669"/>
    <property type="project" value="UniProtKB-KW"/>
</dbReference>
<evidence type="ECO:0000256" key="8">
    <source>
        <dbReference type="SAM" id="Phobius"/>
    </source>
</evidence>
<proteinExistence type="predicted"/>
<feature type="transmembrane region" description="Helical" evidence="8">
    <location>
        <begin position="84"/>
        <end position="108"/>
    </location>
</feature>
<dbReference type="Proteomes" id="UP001139199">
    <property type="component" value="Unassembled WGS sequence"/>
</dbReference>
<keyword evidence="6 8" id="KW-1133">Transmembrane helix</keyword>
<dbReference type="InterPro" id="IPR026392">
    <property type="entry name" value="Exo/Archaeosortase_dom"/>
</dbReference>
<evidence type="ECO:0000313" key="10">
    <source>
        <dbReference type="Proteomes" id="UP001139199"/>
    </source>
</evidence>
<dbReference type="NCBIfam" id="TIGR04178">
    <property type="entry name" value="exo_archaeo"/>
    <property type="match status" value="1"/>
</dbReference>
<dbReference type="EMBL" id="JAJAPW010000006">
    <property type="protein sequence ID" value="MCB4799912.1"/>
    <property type="molecule type" value="Genomic_DNA"/>
</dbReference>
<evidence type="ECO:0000256" key="6">
    <source>
        <dbReference type="ARBA" id="ARBA00022989"/>
    </source>
</evidence>
<reference evidence="9" key="1">
    <citation type="submission" date="2021-10" db="EMBL/GenBank/DDBJ databases">
        <title>Tamlana sargassums sp. nov., and Tamlana laminarinivorans sp. nov., two new bacteria isolated from the brown alga.</title>
        <authorList>
            <person name="Li J."/>
        </authorList>
    </citation>
    <scope>NUCLEOTIDE SEQUENCE</scope>
    <source>
        <strain evidence="9">PT2-4</strain>
    </source>
</reference>
<dbReference type="GO" id="GO:0006508">
    <property type="term" value="P:proteolysis"/>
    <property type="evidence" value="ECO:0007669"/>
    <property type="project" value="UniProtKB-KW"/>
</dbReference>
<comment type="caution">
    <text evidence="9">The sequence shown here is derived from an EMBL/GenBank/DDBJ whole genome shotgun (WGS) entry which is preliminary data.</text>
</comment>
<evidence type="ECO:0000256" key="3">
    <source>
        <dbReference type="ARBA" id="ARBA00022670"/>
    </source>
</evidence>
<evidence type="ECO:0000313" key="9">
    <source>
        <dbReference type="EMBL" id="MCB4799912.1"/>
    </source>
</evidence>
<dbReference type="InterPro" id="IPR026323">
    <property type="entry name" value="Exosortase-related_prot_XrtF"/>
</dbReference>
<feature type="transmembrane region" description="Helical" evidence="8">
    <location>
        <begin position="115"/>
        <end position="142"/>
    </location>
</feature>
<evidence type="ECO:0000256" key="1">
    <source>
        <dbReference type="ARBA" id="ARBA00004651"/>
    </source>
</evidence>
<accession>A0A9X1I3U3</accession>
<feature type="transmembrane region" description="Helical" evidence="8">
    <location>
        <begin position="12"/>
        <end position="32"/>
    </location>
</feature>
<dbReference type="AlphaFoldDB" id="A0A9X1I3U3"/>
<keyword evidence="7 8" id="KW-0472">Membrane</keyword>
<evidence type="ECO:0000256" key="2">
    <source>
        <dbReference type="ARBA" id="ARBA00022475"/>
    </source>
</evidence>
<protein>
    <submittedName>
        <fullName evidence="9">Exosortase family protein XrtF</fullName>
    </submittedName>
</protein>